<evidence type="ECO:0000256" key="8">
    <source>
        <dbReference type="ARBA" id="ARBA00023014"/>
    </source>
</evidence>
<dbReference type="GO" id="GO:0051537">
    <property type="term" value="F:2 iron, 2 sulfur cluster binding"/>
    <property type="evidence" value="ECO:0007669"/>
    <property type="project" value="UniProtKB-KW"/>
</dbReference>
<evidence type="ECO:0000256" key="2">
    <source>
        <dbReference type="ARBA" id="ARBA00010643"/>
    </source>
</evidence>
<evidence type="ECO:0000256" key="15">
    <source>
        <dbReference type="PIRSR" id="PIRSR000216-1"/>
    </source>
</evidence>
<dbReference type="NCBIfam" id="TIGR01958">
    <property type="entry name" value="nuoE_fam"/>
    <property type="match status" value="1"/>
</dbReference>
<dbReference type="GO" id="GO:0003954">
    <property type="term" value="F:NADH dehydrogenase activity"/>
    <property type="evidence" value="ECO:0007669"/>
    <property type="project" value="TreeGrafter"/>
</dbReference>
<keyword evidence="7 15" id="KW-0408">Iron</keyword>
<dbReference type="PIRSF" id="PIRSF000216">
    <property type="entry name" value="NADH_DH_24kDa"/>
    <property type="match status" value="1"/>
</dbReference>
<evidence type="ECO:0000256" key="7">
    <source>
        <dbReference type="ARBA" id="ARBA00023004"/>
    </source>
</evidence>
<keyword evidence="5" id="KW-0874">Quinone</keyword>
<keyword evidence="8 15" id="KW-0411">Iron-sulfur</keyword>
<comment type="subunit">
    <text evidence="10">Composed of 13 different subunits. Subunits NuoCD, E, F, and G constitute the peripheral sector of the complex.</text>
</comment>
<feature type="binding site" evidence="15">
    <location>
        <position position="145"/>
    </location>
    <ligand>
        <name>[2Fe-2S] cluster</name>
        <dbReference type="ChEBI" id="CHEBI:190135"/>
    </ligand>
</feature>
<dbReference type="RefSeq" id="WP_250248717.1">
    <property type="nucleotide sequence ID" value="NZ_CP097753.1"/>
</dbReference>
<dbReference type="PANTHER" id="PTHR10371:SF3">
    <property type="entry name" value="NADH DEHYDROGENASE [UBIQUINONE] FLAVOPROTEIN 2, MITOCHONDRIAL"/>
    <property type="match status" value="1"/>
</dbReference>
<dbReference type="Pfam" id="PF01257">
    <property type="entry name" value="2Fe-2S_thioredx"/>
    <property type="match status" value="1"/>
</dbReference>
<feature type="binding site" evidence="15">
    <location>
        <position position="100"/>
    </location>
    <ligand>
        <name>[2Fe-2S] cluster</name>
        <dbReference type="ChEBI" id="CHEBI:190135"/>
    </ligand>
</feature>
<keyword evidence="4 15" id="KW-0001">2Fe-2S</keyword>
<evidence type="ECO:0000256" key="4">
    <source>
        <dbReference type="ARBA" id="ARBA00022714"/>
    </source>
</evidence>
<dbReference type="GO" id="GO:0046872">
    <property type="term" value="F:metal ion binding"/>
    <property type="evidence" value="ECO:0007669"/>
    <property type="project" value="UniProtKB-KW"/>
</dbReference>
<keyword evidence="16" id="KW-0560">Oxidoreductase</keyword>
<dbReference type="InterPro" id="IPR042128">
    <property type="entry name" value="NuoE_dom"/>
</dbReference>
<feature type="binding site" evidence="15">
    <location>
        <position position="141"/>
    </location>
    <ligand>
        <name>[2Fe-2S] cluster</name>
        <dbReference type="ChEBI" id="CHEBI:190135"/>
    </ligand>
</feature>
<dbReference type="InterPro" id="IPR041921">
    <property type="entry name" value="NuoE_N"/>
</dbReference>
<dbReference type="FunFam" id="3.40.30.10:FF:000015">
    <property type="entry name" value="NADH-quinone oxidoreductase subunit E"/>
    <property type="match status" value="1"/>
</dbReference>
<evidence type="ECO:0000256" key="14">
    <source>
        <dbReference type="ARBA" id="ARBA00047712"/>
    </source>
</evidence>
<evidence type="ECO:0000256" key="10">
    <source>
        <dbReference type="ARBA" id="ARBA00026021"/>
    </source>
</evidence>
<dbReference type="CDD" id="cd03064">
    <property type="entry name" value="TRX_Fd_NuoE"/>
    <property type="match status" value="1"/>
</dbReference>
<dbReference type="FunFam" id="1.10.10.1590:FF:000001">
    <property type="entry name" value="NADH-quinone oxidoreductase subunit E"/>
    <property type="match status" value="1"/>
</dbReference>
<dbReference type="Proteomes" id="UP001056209">
    <property type="component" value="Chromosome"/>
</dbReference>
<dbReference type="Gene3D" id="1.10.10.1590">
    <property type="entry name" value="NADH-quinone oxidoreductase subunit E"/>
    <property type="match status" value="1"/>
</dbReference>
<dbReference type="InterPro" id="IPR036249">
    <property type="entry name" value="Thioredoxin-like_sf"/>
</dbReference>
<evidence type="ECO:0000256" key="3">
    <source>
        <dbReference type="ARBA" id="ARBA00019898"/>
    </source>
</evidence>
<evidence type="ECO:0000313" key="17">
    <source>
        <dbReference type="Proteomes" id="UP001056209"/>
    </source>
</evidence>
<keyword evidence="6 15" id="KW-0479">Metal-binding</keyword>
<evidence type="ECO:0000256" key="12">
    <source>
        <dbReference type="ARBA" id="ARBA00032788"/>
    </source>
</evidence>
<evidence type="ECO:0000256" key="13">
    <source>
        <dbReference type="ARBA" id="ARBA00034078"/>
    </source>
</evidence>
<gene>
    <name evidence="16" type="primary">nuoE</name>
    <name evidence="16" type="ORF">M9393_00725</name>
</gene>
<dbReference type="SUPFAM" id="SSF52833">
    <property type="entry name" value="Thioredoxin-like"/>
    <property type="match status" value="1"/>
</dbReference>
<evidence type="ECO:0000313" key="16">
    <source>
        <dbReference type="EMBL" id="URJ28281.1"/>
    </source>
</evidence>
<dbReference type="PROSITE" id="PS01099">
    <property type="entry name" value="COMPLEX1_24K"/>
    <property type="match status" value="1"/>
</dbReference>
<comment type="cofactor">
    <cofactor evidence="13">
        <name>[2Fe-2S] cluster</name>
        <dbReference type="ChEBI" id="CHEBI:190135"/>
    </cofactor>
</comment>
<accession>A0A9Q8X2N2</accession>
<dbReference type="Gene3D" id="3.40.30.10">
    <property type="entry name" value="Glutaredoxin"/>
    <property type="match status" value="1"/>
</dbReference>
<organism evidence="16 17">
    <name type="scientific">Candidatus Blochmannia vicinus</name>
    <name type="common">nom. nud.</name>
    <dbReference type="NCBI Taxonomy" id="251540"/>
    <lineage>
        <taxon>Bacteria</taxon>
        <taxon>Pseudomonadati</taxon>
        <taxon>Pseudomonadota</taxon>
        <taxon>Gammaproteobacteria</taxon>
        <taxon>Enterobacterales</taxon>
        <taxon>Enterobacteriaceae</taxon>
        <taxon>ant endosymbionts</taxon>
        <taxon>Candidatus Blochmanniella</taxon>
    </lineage>
</organism>
<dbReference type="EMBL" id="CP097753">
    <property type="protein sequence ID" value="URJ28281.1"/>
    <property type="molecule type" value="Genomic_DNA"/>
</dbReference>
<evidence type="ECO:0000256" key="5">
    <source>
        <dbReference type="ARBA" id="ARBA00022719"/>
    </source>
</evidence>
<comment type="cofactor">
    <cofactor evidence="15">
        <name>[2Fe-2S] cluster</name>
        <dbReference type="ChEBI" id="CHEBI:190135"/>
    </cofactor>
    <text evidence="15">Binds 1 [2Fe-2S] cluster.</text>
</comment>
<protein>
    <recommendedName>
        <fullName evidence="3">NADH-quinone oxidoreductase subunit E</fullName>
    </recommendedName>
    <alternativeName>
        <fullName evidence="11">NADH dehydrogenase I subunit E</fullName>
    </alternativeName>
    <alternativeName>
        <fullName evidence="12">NDH-1 subunit E</fullName>
    </alternativeName>
</protein>
<evidence type="ECO:0000256" key="6">
    <source>
        <dbReference type="ARBA" id="ARBA00022723"/>
    </source>
</evidence>
<keyword evidence="9" id="KW-0830">Ubiquinone</keyword>
<sequence>MVINKINDVSVSLNNGECGFKLSQSENSAIQEECTHYEDMRAASIEALKIIQKNRGWVPDEAIILIAKMLSISVADVEGVATFYNQIFRQPVGRNIIRYCDSVVCYLVGYEKIKKKLTYVLNVKVGGTTSDNRFTLLPTCCLGVCHKAPVIMINKDIYLDVVPEIITKLLGQYL</sequence>
<dbReference type="AlphaFoldDB" id="A0A9Q8X2N2"/>
<evidence type="ECO:0000256" key="11">
    <source>
        <dbReference type="ARBA" id="ARBA00031580"/>
    </source>
</evidence>
<evidence type="ECO:0000256" key="9">
    <source>
        <dbReference type="ARBA" id="ARBA00023075"/>
    </source>
</evidence>
<dbReference type="PANTHER" id="PTHR10371">
    <property type="entry name" value="NADH DEHYDROGENASE UBIQUINONE FLAVOPROTEIN 2, MITOCHONDRIAL"/>
    <property type="match status" value="1"/>
</dbReference>
<name>A0A9Q8X2N2_9ENTR</name>
<feature type="binding site" evidence="15">
    <location>
        <position position="105"/>
    </location>
    <ligand>
        <name>[2Fe-2S] cluster</name>
        <dbReference type="ChEBI" id="CHEBI:190135"/>
    </ligand>
</feature>
<dbReference type="InterPro" id="IPR002023">
    <property type="entry name" value="NuoE-like"/>
</dbReference>
<dbReference type="NCBIfam" id="NF005722">
    <property type="entry name" value="PRK07539.1-2"/>
    <property type="match status" value="1"/>
</dbReference>
<proteinExistence type="inferred from homology"/>
<comment type="function">
    <text evidence="1">NDH-1 shuttles electrons from NADH, via FMN and iron-sulfur (Fe-S) centers, to quinones in the respiratory chain. The immediate electron acceptor for the enzyme in this species is believed to be ubiquinone. Couples the redox reaction to proton translocation (for every two electrons transferred, four hydrogen ions are translocated across the cytoplasmic membrane), and thus conserves the redox energy in a proton gradient.</text>
</comment>
<comment type="similarity">
    <text evidence="2">Belongs to the complex I 24 kDa subunit family.</text>
</comment>
<reference evidence="16" key="1">
    <citation type="submission" date="2022-05" db="EMBL/GenBank/DDBJ databases">
        <title>Impact of host demography and evolutionary history on endosymbiont molecular evolution: a test in carpenter ants (Genus Camponotus) and their Blochmannia endosymbionts.</title>
        <authorList>
            <person name="Manthey J.D."/>
            <person name="Giron J.C."/>
            <person name="Hruska J.P."/>
        </authorList>
    </citation>
    <scope>NUCLEOTIDE SEQUENCE</scope>
    <source>
        <strain evidence="16">C-039</strain>
    </source>
</reference>
<comment type="catalytic activity">
    <reaction evidence="14">
        <text>a quinone + NADH + 5 H(+)(in) = a quinol + NAD(+) + 4 H(+)(out)</text>
        <dbReference type="Rhea" id="RHEA:57888"/>
        <dbReference type="ChEBI" id="CHEBI:15378"/>
        <dbReference type="ChEBI" id="CHEBI:24646"/>
        <dbReference type="ChEBI" id="CHEBI:57540"/>
        <dbReference type="ChEBI" id="CHEBI:57945"/>
        <dbReference type="ChEBI" id="CHEBI:132124"/>
    </reaction>
</comment>
<dbReference type="GO" id="GO:0048038">
    <property type="term" value="F:quinone binding"/>
    <property type="evidence" value="ECO:0007669"/>
    <property type="project" value="UniProtKB-KW"/>
</dbReference>
<evidence type="ECO:0000256" key="1">
    <source>
        <dbReference type="ARBA" id="ARBA00002378"/>
    </source>
</evidence>